<name>A0A2N9VX16_9HYPH</name>
<dbReference type="Proteomes" id="UP000232163">
    <property type="component" value="Unassembled WGS sequence"/>
</dbReference>
<dbReference type="OrthoDB" id="8116629at2"/>
<dbReference type="EMBL" id="MZMT01000035">
    <property type="protein sequence ID" value="PIO44034.1"/>
    <property type="molecule type" value="Genomic_DNA"/>
</dbReference>
<evidence type="ECO:0000313" key="2">
    <source>
        <dbReference type="Proteomes" id="UP000232163"/>
    </source>
</evidence>
<dbReference type="AlphaFoldDB" id="A0A2N9VX16"/>
<comment type="caution">
    <text evidence="1">The sequence shown here is derived from an EMBL/GenBank/DDBJ whole genome shotgun (WGS) entry which is preliminary data.</text>
</comment>
<gene>
    <name evidence="1" type="ORF">B5P45_15855</name>
</gene>
<evidence type="ECO:0008006" key="3">
    <source>
        <dbReference type="Google" id="ProtNLM"/>
    </source>
</evidence>
<sequence>MSQRAIDFVNNWISTNVDASRPADMAHHDRRPKQLAAKCAADAEAAGISVSEIKDGLGDLEICMITAIDRAALAKESKQA</sequence>
<protein>
    <recommendedName>
        <fullName evidence="3">DUF768 domain-containing protein</fullName>
    </recommendedName>
</protein>
<dbReference type="RefSeq" id="WP_099997595.1">
    <property type="nucleotide sequence ID" value="NZ_CP017940.1"/>
</dbReference>
<reference evidence="1 2" key="1">
    <citation type="journal article" date="2017" name="Int J Environ Stud">
        <title>Does the Miocene-Pliocene relict legume Oxytropis triphylla form nitrogen-fixing nodules with a combination of bacterial strains?</title>
        <authorList>
            <person name="Safronova V."/>
            <person name="Belimov A."/>
            <person name="Sazanova A."/>
            <person name="Kuznetsova I."/>
            <person name="Popova J."/>
            <person name="Andronov E."/>
            <person name="Verkhozina A."/>
            <person name="Tikhonovich I."/>
        </authorList>
    </citation>
    <scope>NUCLEOTIDE SEQUENCE [LARGE SCALE GENOMIC DNA]</scope>
    <source>
        <strain evidence="1 2">Tri-38</strain>
    </source>
</reference>
<evidence type="ECO:0000313" key="1">
    <source>
        <dbReference type="EMBL" id="PIO44034.1"/>
    </source>
</evidence>
<accession>A0A2N9VX16</accession>
<proteinExistence type="predicted"/>
<organism evidence="1 2">
    <name type="scientific">Phyllobacterium zundukense</name>
    <dbReference type="NCBI Taxonomy" id="1867719"/>
    <lineage>
        <taxon>Bacteria</taxon>
        <taxon>Pseudomonadati</taxon>
        <taxon>Pseudomonadota</taxon>
        <taxon>Alphaproteobacteria</taxon>
        <taxon>Hyphomicrobiales</taxon>
        <taxon>Phyllobacteriaceae</taxon>
        <taxon>Phyllobacterium</taxon>
    </lineage>
</organism>
<keyword evidence="2" id="KW-1185">Reference proteome</keyword>
<dbReference type="KEGG" id="pht:BLM14_00385"/>